<proteinExistence type="predicted"/>
<organism evidence="1 2">
    <name type="scientific">Ketobacter alkanivorans</name>
    <dbReference type="NCBI Taxonomy" id="1917421"/>
    <lineage>
        <taxon>Bacteria</taxon>
        <taxon>Pseudomonadati</taxon>
        <taxon>Pseudomonadota</taxon>
        <taxon>Gammaproteobacteria</taxon>
        <taxon>Pseudomonadales</taxon>
        <taxon>Ketobacteraceae</taxon>
        <taxon>Ketobacter</taxon>
    </lineage>
</organism>
<dbReference type="KEGG" id="kak:Kalk_14060"/>
<dbReference type="RefSeq" id="WP_101894854.1">
    <property type="nucleotide sequence ID" value="NZ_CP022684.1"/>
</dbReference>
<keyword evidence="2" id="KW-1185">Reference proteome</keyword>
<reference evidence="2" key="1">
    <citation type="submission" date="2017-08" db="EMBL/GenBank/DDBJ databases">
        <title>Direct submision.</title>
        <authorList>
            <person name="Kim S.-J."/>
            <person name="Rhee S.-K."/>
        </authorList>
    </citation>
    <scope>NUCLEOTIDE SEQUENCE [LARGE SCALE GENOMIC DNA]</scope>
    <source>
        <strain evidence="2">GI5</strain>
    </source>
</reference>
<evidence type="ECO:0000313" key="2">
    <source>
        <dbReference type="Proteomes" id="UP000235116"/>
    </source>
</evidence>
<sequence>MSELYNVYCDESCHLENDRQKVMALGAVWCPISKRREIADRVRDIKARHGLSPQHEIKWTNVSPGKLNFYLDLVDLFFDDDDLHFRVLVVPDKTVLNHQGFQQDHDQWYYKMYFTMLKTIFNPHDRYRVYIDIKDTQGAEKIRKLHDVVCNNLYDFSKNIVQQVSLVDSAQVQQQQLADLLIGATMYVNRGELNSTAKESVVKRIQERSGYSLTRTTLPRENKCNVFIWQSNGGRG</sequence>
<dbReference type="Proteomes" id="UP000235116">
    <property type="component" value="Chromosome"/>
</dbReference>
<dbReference type="InterPro" id="IPR024524">
    <property type="entry name" value="DUF3800"/>
</dbReference>
<name>A0A2K9LMB9_9GAMM</name>
<evidence type="ECO:0000313" key="1">
    <source>
        <dbReference type="EMBL" id="AUM13478.1"/>
    </source>
</evidence>
<dbReference type="OrthoDB" id="9799211at2"/>
<dbReference type="AlphaFoldDB" id="A0A2K9LMB9"/>
<dbReference type="EMBL" id="CP022684">
    <property type="protein sequence ID" value="AUM13478.1"/>
    <property type="molecule type" value="Genomic_DNA"/>
</dbReference>
<dbReference type="Pfam" id="PF12686">
    <property type="entry name" value="DUF3800"/>
    <property type="match status" value="1"/>
</dbReference>
<accession>A0A2K9LMB9</accession>
<evidence type="ECO:0008006" key="3">
    <source>
        <dbReference type="Google" id="ProtNLM"/>
    </source>
</evidence>
<protein>
    <recommendedName>
        <fullName evidence="3">DUF3800 domain-containing protein</fullName>
    </recommendedName>
</protein>
<gene>
    <name evidence="1" type="ORF">Kalk_14060</name>
</gene>